<accession>A0AAW2IWY8</accession>
<dbReference type="NCBIfam" id="TIGR00756">
    <property type="entry name" value="PPR"/>
    <property type="match status" value="2"/>
</dbReference>
<protein>
    <recommendedName>
        <fullName evidence="5">Pentatricopeptide repeat-containing protein</fullName>
    </recommendedName>
</protein>
<keyword evidence="2" id="KW-0677">Repeat</keyword>
<comment type="caution">
    <text evidence="4">The sequence shown here is derived from an EMBL/GenBank/DDBJ whole genome shotgun (WGS) entry which is preliminary data.</text>
</comment>
<dbReference type="Gene3D" id="1.25.40.10">
    <property type="entry name" value="Tetratricopeptide repeat domain"/>
    <property type="match status" value="2"/>
</dbReference>
<reference evidence="4" key="1">
    <citation type="submission" date="2020-06" db="EMBL/GenBank/DDBJ databases">
        <authorList>
            <person name="Li T."/>
            <person name="Hu X."/>
            <person name="Zhang T."/>
            <person name="Song X."/>
            <person name="Zhang H."/>
            <person name="Dai N."/>
            <person name="Sheng W."/>
            <person name="Hou X."/>
            <person name="Wei L."/>
        </authorList>
    </citation>
    <scope>NUCLEOTIDE SEQUENCE</scope>
    <source>
        <strain evidence="4">G02</strain>
        <tissue evidence="4">Leaf</tissue>
    </source>
</reference>
<evidence type="ECO:0000256" key="1">
    <source>
        <dbReference type="ARBA" id="ARBA00007626"/>
    </source>
</evidence>
<evidence type="ECO:0008006" key="5">
    <source>
        <dbReference type="Google" id="ProtNLM"/>
    </source>
</evidence>
<evidence type="ECO:0000256" key="2">
    <source>
        <dbReference type="ARBA" id="ARBA00022737"/>
    </source>
</evidence>
<dbReference type="AlphaFoldDB" id="A0AAW2IWY8"/>
<dbReference type="PANTHER" id="PTHR46128">
    <property type="entry name" value="MITOCHONDRIAL GROUP I INTRON SPLICING FACTOR CCM1"/>
    <property type="match status" value="1"/>
</dbReference>
<evidence type="ECO:0000256" key="3">
    <source>
        <dbReference type="PROSITE-ProRule" id="PRU00708"/>
    </source>
</evidence>
<dbReference type="InterPro" id="IPR002885">
    <property type="entry name" value="PPR_rpt"/>
</dbReference>
<dbReference type="EMBL" id="JACGWJ010000915">
    <property type="protein sequence ID" value="KAL0286874.1"/>
    <property type="molecule type" value="Genomic_DNA"/>
</dbReference>
<reference evidence="4" key="2">
    <citation type="journal article" date="2024" name="Plant">
        <title>Genomic evolution and insights into agronomic trait innovations of Sesamum species.</title>
        <authorList>
            <person name="Miao H."/>
            <person name="Wang L."/>
            <person name="Qu L."/>
            <person name="Liu H."/>
            <person name="Sun Y."/>
            <person name="Le M."/>
            <person name="Wang Q."/>
            <person name="Wei S."/>
            <person name="Zheng Y."/>
            <person name="Lin W."/>
            <person name="Duan Y."/>
            <person name="Cao H."/>
            <person name="Xiong S."/>
            <person name="Wang X."/>
            <person name="Wei L."/>
            <person name="Li C."/>
            <person name="Ma Q."/>
            <person name="Ju M."/>
            <person name="Zhao R."/>
            <person name="Li G."/>
            <person name="Mu C."/>
            <person name="Tian Q."/>
            <person name="Mei H."/>
            <person name="Zhang T."/>
            <person name="Gao T."/>
            <person name="Zhang H."/>
        </authorList>
    </citation>
    <scope>NUCLEOTIDE SEQUENCE</scope>
    <source>
        <strain evidence="4">G02</strain>
    </source>
</reference>
<dbReference type="Pfam" id="PF13041">
    <property type="entry name" value="PPR_2"/>
    <property type="match status" value="2"/>
</dbReference>
<gene>
    <name evidence="4" type="ORF">Sradi_7137100</name>
</gene>
<evidence type="ECO:0000313" key="4">
    <source>
        <dbReference type="EMBL" id="KAL0286874.1"/>
    </source>
</evidence>
<dbReference type="PANTHER" id="PTHR46128:SF285">
    <property type="entry name" value="PENTATRICOPEPTIDE REPEAT-CONTAINING PROTEIN"/>
    <property type="match status" value="1"/>
</dbReference>
<feature type="repeat" description="PPR" evidence="3">
    <location>
        <begin position="19"/>
        <end position="53"/>
    </location>
</feature>
<organism evidence="4">
    <name type="scientific">Sesamum radiatum</name>
    <name type="common">Black benniseed</name>
    <dbReference type="NCBI Taxonomy" id="300843"/>
    <lineage>
        <taxon>Eukaryota</taxon>
        <taxon>Viridiplantae</taxon>
        <taxon>Streptophyta</taxon>
        <taxon>Embryophyta</taxon>
        <taxon>Tracheophyta</taxon>
        <taxon>Spermatophyta</taxon>
        <taxon>Magnoliopsida</taxon>
        <taxon>eudicotyledons</taxon>
        <taxon>Gunneridae</taxon>
        <taxon>Pentapetalae</taxon>
        <taxon>asterids</taxon>
        <taxon>lamiids</taxon>
        <taxon>Lamiales</taxon>
        <taxon>Pedaliaceae</taxon>
        <taxon>Sesamum</taxon>
    </lineage>
</organism>
<dbReference type="InterPro" id="IPR050872">
    <property type="entry name" value="PPR_P_subfamily"/>
</dbReference>
<proteinExistence type="inferred from homology"/>
<feature type="repeat" description="PPR" evidence="3">
    <location>
        <begin position="104"/>
        <end position="138"/>
    </location>
</feature>
<dbReference type="PROSITE" id="PS51375">
    <property type="entry name" value="PPR"/>
    <property type="match status" value="2"/>
</dbReference>
<sequence length="332" mass="37623">MIAEVRFFEEMIGQRISPDAVAYCSLINGFCRLGKFTKAVRYSDQVVCEGISPDEYIYNSLIHGFPDCLADAEDLFKSMEDKARKIKTAKKLFDQMQLSGLSPSVSVYTVLLDGLCKIGHSEEALELYSSAERNRLQPSIEFFSILVDGMRRAGRLEEKDDTDKAIRLLKDMHNRNLMPNKAVTWMILQLMQSSNTMAASQTTMAETAAASSGVDKASVPKLLQLHGLDHPGMIIISACLKVSVEKQHEVHMEFNDTVESPTTHVKSNFRKKDRRKGHMDKRAQYCNHCSKPAHTRDTCFKIHGTPHWCKEMIEQKRRDSRQVRGNTFAARS</sequence>
<dbReference type="InterPro" id="IPR011990">
    <property type="entry name" value="TPR-like_helical_dom_sf"/>
</dbReference>
<name>A0AAW2IWY8_SESRA</name>
<comment type="similarity">
    <text evidence="1">Belongs to the PPR family. P subfamily.</text>
</comment>